<name>A0A9D4B9I9_9SAUR</name>
<evidence type="ECO:0000313" key="1">
    <source>
        <dbReference type="EMBL" id="KAH1186193.1"/>
    </source>
</evidence>
<dbReference type="AlphaFoldDB" id="A0A9D4B9I9"/>
<evidence type="ECO:0000313" key="2">
    <source>
        <dbReference type="Proteomes" id="UP000827986"/>
    </source>
</evidence>
<reference evidence="1" key="1">
    <citation type="submission" date="2021-09" db="EMBL/GenBank/DDBJ databases">
        <title>The genome of Mauremys mutica provides insights into the evolution of semi-aquatic lifestyle.</title>
        <authorList>
            <person name="Gong S."/>
            <person name="Gao Y."/>
        </authorList>
    </citation>
    <scope>NUCLEOTIDE SEQUENCE</scope>
    <source>
        <strain evidence="1">MM-2020</strain>
        <tissue evidence="1">Muscle</tissue>
    </source>
</reference>
<organism evidence="1 2">
    <name type="scientific">Mauremys mutica</name>
    <name type="common">yellowpond turtle</name>
    <dbReference type="NCBI Taxonomy" id="74926"/>
    <lineage>
        <taxon>Eukaryota</taxon>
        <taxon>Metazoa</taxon>
        <taxon>Chordata</taxon>
        <taxon>Craniata</taxon>
        <taxon>Vertebrata</taxon>
        <taxon>Euteleostomi</taxon>
        <taxon>Archelosauria</taxon>
        <taxon>Testudinata</taxon>
        <taxon>Testudines</taxon>
        <taxon>Cryptodira</taxon>
        <taxon>Durocryptodira</taxon>
        <taxon>Testudinoidea</taxon>
        <taxon>Geoemydidae</taxon>
        <taxon>Geoemydinae</taxon>
        <taxon>Mauremys</taxon>
    </lineage>
</organism>
<dbReference type="EMBL" id="JAHDVG010000463">
    <property type="protein sequence ID" value="KAH1186193.1"/>
    <property type="molecule type" value="Genomic_DNA"/>
</dbReference>
<gene>
    <name evidence="1" type="ORF">KIL84_018942</name>
</gene>
<proteinExistence type="predicted"/>
<comment type="caution">
    <text evidence="1">The sequence shown here is derived from an EMBL/GenBank/DDBJ whole genome shotgun (WGS) entry which is preliminary data.</text>
</comment>
<accession>A0A9D4B9I9</accession>
<dbReference type="Proteomes" id="UP000827986">
    <property type="component" value="Unassembled WGS sequence"/>
</dbReference>
<keyword evidence="2" id="KW-1185">Reference proteome</keyword>
<protein>
    <submittedName>
        <fullName evidence="1">Uncharacterized protein</fullName>
    </submittedName>
</protein>
<sequence>MGGRNLRSIDPKRDLEMIAGNKLDLQKRSRERGDISVILVDMSLPFGWSHKDLLSTVCVSILNHKACNTPEQANILETSHTNSSNNQENMASCSYPYCGYQVSIGIDALF</sequence>